<evidence type="ECO:0000256" key="2">
    <source>
        <dbReference type="ARBA" id="ARBA00023239"/>
    </source>
</evidence>
<dbReference type="GO" id="GO:0008964">
    <property type="term" value="F:phosphoenolpyruvate carboxylase activity"/>
    <property type="evidence" value="ECO:0007669"/>
    <property type="project" value="InterPro"/>
</dbReference>
<dbReference type="InterPro" id="IPR007566">
    <property type="entry name" value="PEP_COase_arc-type"/>
</dbReference>
<accession>A0A0F9G6T7</accession>
<comment type="caution">
    <text evidence="4">The sequence shown here is derived from an EMBL/GenBank/DDBJ whole genome shotgun (WGS) entry which is preliminary data.</text>
</comment>
<name>A0A0F9G6T7_9ZZZZ</name>
<organism evidence="4">
    <name type="scientific">marine sediment metagenome</name>
    <dbReference type="NCBI Taxonomy" id="412755"/>
    <lineage>
        <taxon>unclassified sequences</taxon>
        <taxon>metagenomes</taxon>
        <taxon>ecological metagenomes</taxon>
    </lineage>
</organism>
<keyword evidence="2" id="KW-0456">Lyase</keyword>
<proteinExistence type="predicted"/>
<feature type="non-terminal residue" evidence="4">
    <location>
        <position position="71"/>
    </location>
</feature>
<gene>
    <name evidence="4" type="ORF">LCGC14_1864650</name>
</gene>
<dbReference type="EMBL" id="LAZR01018923">
    <property type="protein sequence ID" value="KKL94438.1"/>
    <property type="molecule type" value="Genomic_DNA"/>
</dbReference>
<dbReference type="GO" id="GO:0006099">
    <property type="term" value="P:tricarboxylic acid cycle"/>
    <property type="evidence" value="ECO:0007669"/>
    <property type="project" value="InterPro"/>
</dbReference>
<evidence type="ECO:0000313" key="4">
    <source>
        <dbReference type="EMBL" id="KKL94438.1"/>
    </source>
</evidence>
<reference evidence="4" key="1">
    <citation type="journal article" date="2015" name="Nature">
        <title>Complex archaea that bridge the gap between prokaryotes and eukaryotes.</title>
        <authorList>
            <person name="Spang A."/>
            <person name="Saw J.H."/>
            <person name="Jorgensen S.L."/>
            <person name="Zaremba-Niedzwiedzka K."/>
            <person name="Martijn J."/>
            <person name="Lind A.E."/>
            <person name="van Eijk R."/>
            <person name="Schleper C."/>
            <person name="Guy L."/>
            <person name="Ettema T.J."/>
        </authorList>
    </citation>
    <scope>NUCLEOTIDE SEQUENCE</scope>
</reference>
<keyword evidence="3" id="KW-0120">Carbon dioxide fixation</keyword>
<protein>
    <recommendedName>
        <fullName evidence="5">Phosphoenolpyruvate carboxylase</fullName>
    </recommendedName>
</protein>
<evidence type="ECO:0008006" key="5">
    <source>
        <dbReference type="Google" id="ProtNLM"/>
    </source>
</evidence>
<evidence type="ECO:0000256" key="3">
    <source>
        <dbReference type="ARBA" id="ARBA00023300"/>
    </source>
</evidence>
<evidence type="ECO:0000256" key="1">
    <source>
        <dbReference type="ARBA" id="ARBA00022842"/>
    </source>
</evidence>
<sequence length="71" mass="8153">MKIPRCMSTQHPDNVHLPFFAESPDLGGEDEIQEAFYAYSHLGCDEQMWDAEGKEVDGFVVKKLLTKYPDF</sequence>
<dbReference type="GO" id="GO:0015977">
    <property type="term" value="P:carbon fixation"/>
    <property type="evidence" value="ECO:0007669"/>
    <property type="project" value="UniProtKB-KW"/>
</dbReference>
<dbReference type="AlphaFoldDB" id="A0A0F9G6T7"/>
<dbReference type="Pfam" id="PF14010">
    <property type="entry name" value="PEPcase_2"/>
    <property type="match status" value="1"/>
</dbReference>
<keyword evidence="1" id="KW-0460">Magnesium</keyword>